<keyword evidence="2" id="KW-1185">Reference proteome</keyword>
<dbReference type="EMBL" id="JARKIB010000031">
    <property type="protein sequence ID" value="KAJ7763057.1"/>
    <property type="molecule type" value="Genomic_DNA"/>
</dbReference>
<comment type="caution">
    <text evidence="1">The sequence shown here is derived from an EMBL/GenBank/DDBJ whole genome shotgun (WGS) entry which is preliminary data.</text>
</comment>
<organism evidence="1 2">
    <name type="scientific">Mycena metata</name>
    <dbReference type="NCBI Taxonomy" id="1033252"/>
    <lineage>
        <taxon>Eukaryota</taxon>
        <taxon>Fungi</taxon>
        <taxon>Dikarya</taxon>
        <taxon>Basidiomycota</taxon>
        <taxon>Agaricomycotina</taxon>
        <taxon>Agaricomycetes</taxon>
        <taxon>Agaricomycetidae</taxon>
        <taxon>Agaricales</taxon>
        <taxon>Marasmiineae</taxon>
        <taxon>Mycenaceae</taxon>
        <taxon>Mycena</taxon>
    </lineage>
</organism>
<accession>A0AAD7JI04</accession>
<dbReference type="Proteomes" id="UP001215598">
    <property type="component" value="Unassembled WGS sequence"/>
</dbReference>
<dbReference type="AlphaFoldDB" id="A0AAD7JI04"/>
<proteinExistence type="predicted"/>
<name>A0AAD7JI04_9AGAR</name>
<reference evidence="1" key="1">
    <citation type="submission" date="2023-03" db="EMBL/GenBank/DDBJ databases">
        <title>Massive genome expansion in bonnet fungi (Mycena s.s.) driven by repeated elements and novel gene families across ecological guilds.</title>
        <authorList>
            <consortium name="Lawrence Berkeley National Laboratory"/>
            <person name="Harder C.B."/>
            <person name="Miyauchi S."/>
            <person name="Viragh M."/>
            <person name="Kuo A."/>
            <person name="Thoen E."/>
            <person name="Andreopoulos B."/>
            <person name="Lu D."/>
            <person name="Skrede I."/>
            <person name="Drula E."/>
            <person name="Henrissat B."/>
            <person name="Morin E."/>
            <person name="Kohler A."/>
            <person name="Barry K."/>
            <person name="LaButti K."/>
            <person name="Morin E."/>
            <person name="Salamov A."/>
            <person name="Lipzen A."/>
            <person name="Mereny Z."/>
            <person name="Hegedus B."/>
            <person name="Baldrian P."/>
            <person name="Stursova M."/>
            <person name="Weitz H."/>
            <person name="Taylor A."/>
            <person name="Grigoriev I.V."/>
            <person name="Nagy L.G."/>
            <person name="Martin F."/>
            <person name="Kauserud H."/>
        </authorList>
    </citation>
    <scope>NUCLEOTIDE SEQUENCE</scope>
    <source>
        <strain evidence="1">CBHHK182m</strain>
    </source>
</reference>
<gene>
    <name evidence="1" type="ORF">B0H16DRAFT_1455486</name>
</gene>
<evidence type="ECO:0000313" key="2">
    <source>
        <dbReference type="Proteomes" id="UP001215598"/>
    </source>
</evidence>
<protein>
    <submittedName>
        <fullName evidence="1">Uncharacterized protein</fullName>
    </submittedName>
</protein>
<evidence type="ECO:0000313" key="1">
    <source>
        <dbReference type="EMBL" id="KAJ7763057.1"/>
    </source>
</evidence>
<sequence>MPGLGLGLGGLGLQILQARARALGAGPEALSPGLGPGFLPLSDFPPKRGIQIGDRWRSSWRLEVLTTVWAAAREAEGTARYKGKILLGSRSPEVWHLGAAKYSSFSRTTVDGGGGMCRAVAKGERDVEKKRNIEPGQYLR</sequence>